<dbReference type="PRINTS" id="PR00463">
    <property type="entry name" value="EP450I"/>
</dbReference>
<feature type="chain" id="PRO_5003122466" description="Medium chain fatty acid hydroxylase" evidence="6">
    <location>
        <begin position="19"/>
        <end position="491"/>
    </location>
</feature>
<comment type="similarity">
    <text evidence="1">Belongs to the cytochrome P450 family.</text>
</comment>
<keyword evidence="5" id="KW-0349">Heme</keyword>
<dbReference type="GO" id="GO:0004497">
    <property type="term" value="F:monooxygenase activity"/>
    <property type="evidence" value="ECO:0007669"/>
    <property type="project" value="InterPro"/>
</dbReference>
<organism evidence="8">
    <name type="scientific">Selaginella moellendorffii</name>
    <name type="common">Spikemoss</name>
    <dbReference type="NCBI Taxonomy" id="88036"/>
    <lineage>
        <taxon>Eukaryota</taxon>
        <taxon>Viridiplantae</taxon>
        <taxon>Streptophyta</taxon>
        <taxon>Embryophyta</taxon>
        <taxon>Tracheophyta</taxon>
        <taxon>Lycopodiopsida</taxon>
        <taxon>Selaginellales</taxon>
        <taxon>Selaginellaceae</taxon>
        <taxon>Selaginella</taxon>
    </lineage>
</organism>
<dbReference type="GO" id="GO:0020037">
    <property type="term" value="F:heme binding"/>
    <property type="evidence" value="ECO:0007669"/>
    <property type="project" value="InterPro"/>
</dbReference>
<comment type="cofactor">
    <cofactor evidence="5">
        <name>heme</name>
        <dbReference type="ChEBI" id="CHEBI:30413"/>
    </cofactor>
</comment>
<keyword evidence="8" id="KW-1185">Reference proteome</keyword>
<dbReference type="OMA" id="FTDHANN"/>
<dbReference type="SUPFAM" id="SSF48264">
    <property type="entry name" value="Cytochrome P450"/>
    <property type="match status" value="1"/>
</dbReference>
<dbReference type="GO" id="GO:0005506">
    <property type="term" value="F:iron ion binding"/>
    <property type="evidence" value="ECO:0007669"/>
    <property type="project" value="InterPro"/>
</dbReference>
<dbReference type="CDD" id="cd11064">
    <property type="entry name" value="CYP86A"/>
    <property type="match status" value="1"/>
</dbReference>
<reference evidence="7 8" key="1">
    <citation type="journal article" date="2011" name="Science">
        <title>The Selaginella genome identifies genetic changes associated with the evolution of vascular plants.</title>
        <authorList>
            <person name="Banks J.A."/>
            <person name="Nishiyama T."/>
            <person name="Hasebe M."/>
            <person name="Bowman J.L."/>
            <person name="Gribskov M."/>
            <person name="dePamphilis C."/>
            <person name="Albert V.A."/>
            <person name="Aono N."/>
            <person name="Aoyama T."/>
            <person name="Ambrose B.A."/>
            <person name="Ashton N.W."/>
            <person name="Axtell M.J."/>
            <person name="Barker E."/>
            <person name="Barker M.S."/>
            <person name="Bennetzen J.L."/>
            <person name="Bonawitz N.D."/>
            <person name="Chapple C."/>
            <person name="Cheng C."/>
            <person name="Correa L.G."/>
            <person name="Dacre M."/>
            <person name="DeBarry J."/>
            <person name="Dreyer I."/>
            <person name="Elias M."/>
            <person name="Engstrom E.M."/>
            <person name="Estelle M."/>
            <person name="Feng L."/>
            <person name="Finet C."/>
            <person name="Floyd S.K."/>
            <person name="Frommer W.B."/>
            <person name="Fujita T."/>
            <person name="Gramzow L."/>
            <person name="Gutensohn M."/>
            <person name="Harholt J."/>
            <person name="Hattori M."/>
            <person name="Heyl A."/>
            <person name="Hirai T."/>
            <person name="Hiwatashi Y."/>
            <person name="Ishikawa M."/>
            <person name="Iwata M."/>
            <person name="Karol K.G."/>
            <person name="Koehler B."/>
            <person name="Kolukisaoglu U."/>
            <person name="Kubo M."/>
            <person name="Kurata T."/>
            <person name="Lalonde S."/>
            <person name="Li K."/>
            <person name="Li Y."/>
            <person name="Litt A."/>
            <person name="Lyons E."/>
            <person name="Manning G."/>
            <person name="Maruyama T."/>
            <person name="Michael T.P."/>
            <person name="Mikami K."/>
            <person name="Miyazaki S."/>
            <person name="Morinaga S."/>
            <person name="Murata T."/>
            <person name="Mueller-Roeber B."/>
            <person name="Nelson D.R."/>
            <person name="Obara M."/>
            <person name="Oguri Y."/>
            <person name="Olmstead R.G."/>
            <person name="Onodera N."/>
            <person name="Petersen B.L."/>
            <person name="Pils B."/>
            <person name="Prigge M."/>
            <person name="Rensing S.A."/>
            <person name="Riano-Pachon D.M."/>
            <person name="Roberts A.W."/>
            <person name="Sato Y."/>
            <person name="Scheller H.V."/>
            <person name="Schulz B."/>
            <person name="Schulz C."/>
            <person name="Shakirov E.V."/>
            <person name="Shibagaki N."/>
            <person name="Shinohara N."/>
            <person name="Shippen D.E."/>
            <person name="Soerensen I."/>
            <person name="Sotooka R."/>
            <person name="Sugimoto N."/>
            <person name="Sugita M."/>
            <person name="Sumikawa N."/>
            <person name="Tanurdzic M."/>
            <person name="Theissen G."/>
            <person name="Ulvskov P."/>
            <person name="Wakazuki S."/>
            <person name="Weng J.K."/>
            <person name="Willats W.W."/>
            <person name="Wipf D."/>
            <person name="Wolf P.G."/>
            <person name="Yang L."/>
            <person name="Zimmer A.D."/>
            <person name="Zhu Q."/>
            <person name="Mitros T."/>
            <person name="Hellsten U."/>
            <person name="Loque D."/>
            <person name="Otillar R."/>
            <person name="Salamov A."/>
            <person name="Schmutz J."/>
            <person name="Shapiro H."/>
            <person name="Lindquist E."/>
            <person name="Lucas S."/>
            <person name="Rokhsar D."/>
            <person name="Grigoriev I.V."/>
        </authorList>
    </citation>
    <scope>NUCLEOTIDE SEQUENCE [LARGE SCALE GENOMIC DNA]</scope>
</reference>
<keyword evidence="6" id="KW-0732">Signal</keyword>
<feature type="signal peptide" evidence="6">
    <location>
        <begin position="1"/>
        <end position="18"/>
    </location>
</feature>
<evidence type="ECO:0000313" key="8">
    <source>
        <dbReference type="Proteomes" id="UP000001514"/>
    </source>
</evidence>
<keyword evidence="4 5" id="KW-0408">Iron</keyword>
<dbReference type="KEGG" id="smo:SELMODRAFT_110688"/>
<proteinExistence type="inferred from homology"/>
<keyword evidence="3" id="KW-0560">Oxidoreductase</keyword>
<dbReference type="InterPro" id="IPR001128">
    <property type="entry name" value="Cyt_P450"/>
</dbReference>
<dbReference type="EMBL" id="GL377605">
    <property type="protein sequence ID" value="EFJ19744.1"/>
    <property type="molecule type" value="Genomic_DNA"/>
</dbReference>
<evidence type="ECO:0000256" key="6">
    <source>
        <dbReference type="SAM" id="SignalP"/>
    </source>
</evidence>
<dbReference type="OrthoDB" id="1470350at2759"/>
<name>D8S7F0_SELML</name>
<dbReference type="PRINTS" id="PR00385">
    <property type="entry name" value="P450"/>
</dbReference>
<dbReference type="STRING" id="88036.D8S7F0"/>
<feature type="binding site" description="axial binding residue" evidence="5">
    <location>
        <position position="439"/>
    </location>
    <ligand>
        <name>heme</name>
        <dbReference type="ChEBI" id="CHEBI:30413"/>
    </ligand>
    <ligandPart>
        <name>Fe</name>
        <dbReference type="ChEBI" id="CHEBI:18248"/>
    </ligandPart>
</feature>
<dbReference type="GO" id="GO:0016705">
    <property type="term" value="F:oxidoreductase activity, acting on paired donors, with incorporation or reduction of molecular oxygen"/>
    <property type="evidence" value="ECO:0007669"/>
    <property type="project" value="InterPro"/>
</dbReference>
<evidence type="ECO:0000256" key="5">
    <source>
        <dbReference type="PIRSR" id="PIRSR602401-1"/>
    </source>
</evidence>
<gene>
    <name evidence="7" type="ORF">SELMODRAFT_110688</name>
</gene>
<evidence type="ECO:0000256" key="3">
    <source>
        <dbReference type="ARBA" id="ARBA00023002"/>
    </source>
</evidence>
<dbReference type="Gramene" id="EFJ19744">
    <property type="protein sequence ID" value="EFJ19744"/>
    <property type="gene ID" value="SELMODRAFT_110688"/>
</dbReference>
<evidence type="ECO:0000256" key="1">
    <source>
        <dbReference type="ARBA" id="ARBA00010617"/>
    </source>
</evidence>
<dbReference type="InterPro" id="IPR002401">
    <property type="entry name" value="Cyt_P450_E_grp-I"/>
</dbReference>
<dbReference type="eggNOG" id="KOG0157">
    <property type="taxonomic scope" value="Eukaryota"/>
</dbReference>
<dbReference type="Gene3D" id="1.10.630.10">
    <property type="entry name" value="Cytochrome P450"/>
    <property type="match status" value="1"/>
</dbReference>
<keyword evidence="2 5" id="KW-0479">Metal-binding</keyword>
<accession>D8S7F0</accession>
<dbReference type="InterPro" id="IPR036396">
    <property type="entry name" value="Cyt_P450_sf"/>
</dbReference>
<dbReference type="AlphaFoldDB" id="D8S7F0"/>
<evidence type="ECO:0000256" key="2">
    <source>
        <dbReference type="ARBA" id="ARBA00022723"/>
    </source>
</evidence>
<dbReference type="PANTHER" id="PTHR24296">
    <property type="entry name" value="CYTOCHROME P450"/>
    <property type="match status" value="1"/>
</dbReference>
<dbReference type="HOGENOM" id="CLU_001570_27_2_1"/>
<evidence type="ECO:0008006" key="9">
    <source>
        <dbReference type="Google" id="ProtNLM"/>
    </source>
</evidence>
<dbReference type="FunCoup" id="D8S7F0">
    <property type="interactions" value="520"/>
</dbReference>
<dbReference type="Pfam" id="PF00067">
    <property type="entry name" value="p450"/>
    <property type="match status" value="1"/>
</dbReference>
<sequence length="491" mass="55835">MLWSLSFVLAAAVGWIVRRTIQSRADSQRTGGPVLYPVVGNVFDFLRNSHRFLEWSTEYVINSPSNTFTTGRFGSTFKITGNPATVEHILKTNFENYPKGEHLRQSLTDLLGDGIFNVDGELWKIQRRLASFEFTTRSLREFLMDSLADEVHSRLLPTLASVSRDGKEIDLQDLFMRFNFDNICKLSFGVDPACLDPSFPDVKFAQAFDKATTLSTLRFQKIHPLVWKLMRALNVGPERELKEVLDVVNEFAVSVVQKRREEKGRVNQDLLSRFIGLDSTSFSDEFLRDIIISFVLAGKDTTAVSLSWFFWLLSNHPGVQQEIIRKVGSIVAKGSNRPFTYKELRDMVYLQAALCESMRLYPPVPIDTKVVKNSDVLPDGNCVEKGMKVSYHVYAIGRMESLWGKDCLEFKPERWIHDGQFVEVSPFKFPVFQAGPRVCLGKEMAMLQMKYVVAALVPKFELVVVGKEEPCYGINMTLIMKDGLPVVPKLR</sequence>
<dbReference type="Proteomes" id="UP000001514">
    <property type="component" value="Unassembled WGS sequence"/>
</dbReference>
<evidence type="ECO:0000256" key="4">
    <source>
        <dbReference type="ARBA" id="ARBA00023004"/>
    </source>
</evidence>
<evidence type="ECO:0000313" key="7">
    <source>
        <dbReference type="EMBL" id="EFJ19744.1"/>
    </source>
</evidence>
<protein>
    <recommendedName>
        <fullName evidence="9">Medium chain fatty acid hydroxylase</fullName>
    </recommendedName>
</protein>
<dbReference type="InParanoid" id="D8S7F0"/>